<dbReference type="Proteomes" id="UP001157502">
    <property type="component" value="Chromosome 14"/>
</dbReference>
<sequence length="91" mass="10316">MMTTEEESASCDETTGVREDSHEQLGSKPDQDDKLIVTAWYSMCVALQEQERRPSGCPSRTPDQAQSFLAQQRQYTQSRSRKGLSPNHKPK</sequence>
<evidence type="ECO:0000313" key="2">
    <source>
        <dbReference type="Proteomes" id="UP001157502"/>
    </source>
</evidence>
<evidence type="ECO:0000313" key="1">
    <source>
        <dbReference type="EMBL" id="KAJ8001757.1"/>
    </source>
</evidence>
<protein>
    <submittedName>
        <fullName evidence="1">Uncharacterized protein</fullName>
    </submittedName>
</protein>
<accession>A0ACC2GDQ7</accession>
<organism evidence="1 2">
    <name type="scientific">Dallia pectoralis</name>
    <name type="common">Alaska blackfish</name>
    <dbReference type="NCBI Taxonomy" id="75939"/>
    <lineage>
        <taxon>Eukaryota</taxon>
        <taxon>Metazoa</taxon>
        <taxon>Chordata</taxon>
        <taxon>Craniata</taxon>
        <taxon>Vertebrata</taxon>
        <taxon>Euteleostomi</taxon>
        <taxon>Actinopterygii</taxon>
        <taxon>Neopterygii</taxon>
        <taxon>Teleostei</taxon>
        <taxon>Protacanthopterygii</taxon>
        <taxon>Esociformes</taxon>
        <taxon>Umbridae</taxon>
        <taxon>Dallia</taxon>
    </lineage>
</organism>
<comment type="caution">
    <text evidence="1">The sequence shown here is derived from an EMBL/GenBank/DDBJ whole genome shotgun (WGS) entry which is preliminary data.</text>
</comment>
<proteinExistence type="predicted"/>
<gene>
    <name evidence="1" type="ORF">DPEC_G00172750</name>
</gene>
<name>A0ACC2GDQ7_DALPE</name>
<reference evidence="1" key="1">
    <citation type="submission" date="2021-05" db="EMBL/GenBank/DDBJ databases">
        <authorList>
            <person name="Pan Q."/>
            <person name="Jouanno E."/>
            <person name="Zahm M."/>
            <person name="Klopp C."/>
            <person name="Cabau C."/>
            <person name="Louis A."/>
            <person name="Berthelot C."/>
            <person name="Parey E."/>
            <person name="Roest Crollius H."/>
            <person name="Montfort J."/>
            <person name="Robinson-Rechavi M."/>
            <person name="Bouchez O."/>
            <person name="Lampietro C."/>
            <person name="Lopez Roques C."/>
            <person name="Donnadieu C."/>
            <person name="Postlethwait J."/>
            <person name="Bobe J."/>
            <person name="Dillon D."/>
            <person name="Chandos A."/>
            <person name="von Hippel F."/>
            <person name="Guiguen Y."/>
        </authorList>
    </citation>
    <scope>NUCLEOTIDE SEQUENCE</scope>
    <source>
        <strain evidence="1">YG-Jan2019</strain>
    </source>
</reference>
<keyword evidence="2" id="KW-1185">Reference proteome</keyword>
<dbReference type="EMBL" id="CM055741">
    <property type="protein sequence ID" value="KAJ8001757.1"/>
    <property type="molecule type" value="Genomic_DNA"/>
</dbReference>